<sequence length="238" mass="25338">MVLGLPALGSVVSDFTRRFETPFQKTRRRLLDEARARLQDIQRTLQPVTDVAGPITERLGGLDIKSLLSRLEGIPSTPSGLAALAARRAAPTPAGESVRFAGEEFETRIARPFGAAGLQIAESPAGGGLLGVTELKGVQRQLEALGVPEDISPLPRERTFEEALEGGFVDPFKAAIGDEKEQAKSVAVLEEAGWLRAMAAMVIFDPSNLLPGLGFTKLDDFLRLLGIARRGGKGAQAA</sequence>
<dbReference type="EMBL" id="LAZR01057604">
    <property type="protein sequence ID" value="KKK71718.1"/>
    <property type="molecule type" value="Genomic_DNA"/>
</dbReference>
<protein>
    <submittedName>
        <fullName evidence="1">Uncharacterized protein</fullName>
    </submittedName>
</protein>
<evidence type="ECO:0000313" key="1">
    <source>
        <dbReference type="EMBL" id="KKK71718.1"/>
    </source>
</evidence>
<gene>
    <name evidence="1" type="ORF">LCGC14_2911100</name>
</gene>
<comment type="caution">
    <text evidence="1">The sequence shown here is derived from an EMBL/GenBank/DDBJ whole genome shotgun (WGS) entry which is preliminary data.</text>
</comment>
<name>A0A0F8XRX9_9ZZZZ</name>
<organism evidence="1">
    <name type="scientific">marine sediment metagenome</name>
    <dbReference type="NCBI Taxonomy" id="412755"/>
    <lineage>
        <taxon>unclassified sequences</taxon>
        <taxon>metagenomes</taxon>
        <taxon>ecological metagenomes</taxon>
    </lineage>
</organism>
<accession>A0A0F8XRX9</accession>
<proteinExistence type="predicted"/>
<reference evidence="1" key="1">
    <citation type="journal article" date="2015" name="Nature">
        <title>Complex archaea that bridge the gap between prokaryotes and eukaryotes.</title>
        <authorList>
            <person name="Spang A."/>
            <person name="Saw J.H."/>
            <person name="Jorgensen S.L."/>
            <person name="Zaremba-Niedzwiedzka K."/>
            <person name="Martijn J."/>
            <person name="Lind A.E."/>
            <person name="van Eijk R."/>
            <person name="Schleper C."/>
            <person name="Guy L."/>
            <person name="Ettema T.J."/>
        </authorList>
    </citation>
    <scope>NUCLEOTIDE SEQUENCE</scope>
</reference>
<feature type="non-terminal residue" evidence="1">
    <location>
        <position position="238"/>
    </location>
</feature>
<dbReference type="AlphaFoldDB" id="A0A0F8XRX9"/>